<feature type="domain" description="G" evidence="8">
    <location>
        <begin position="75"/>
        <end position="176"/>
    </location>
</feature>
<evidence type="ECO:0000256" key="6">
    <source>
        <dbReference type="ARBA" id="ARBA00023136"/>
    </source>
</evidence>
<evidence type="ECO:0000256" key="7">
    <source>
        <dbReference type="SAM" id="MobiDB-lite"/>
    </source>
</evidence>
<dbReference type="Gene3D" id="3.40.50.300">
    <property type="entry name" value="P-loop containing nucleotide triphosphate hydrolases"/>
    <property type="match status" value="1"/>
</dbReference>
<evidence type="ECO:0000256" key="2">
    <source>
        <dbReference type="ARBA" id="ARBA00022692"/>
    </source>
</evidence>
<proteinExistence type="predicted"/>
<evidence type="ECO:0000313" key="10">
    <source>
        <dbReference type="Proteomes" id="UP000635565"/>
    </source>
</evidence>
<comment type="subcellular location">
    <subcellularLocation>
        <location evidence="1">Membrane</location>
        <topology evidence="1">Multi-pass membrane protein</topology>
    </subcellularLocation>
</comment>
<name>A0ABQ3V9U2_9CHLR</name>
<dbReference type="Pfam" id="PF05128">
    <property type="entry name" value="DUF697"/>
    <property type="match status" value="1"/>
</dbReference>
<evidence type="ECO:0000259" key="8">
    <source>
        <dbReference type="Pfam" id="PF01926"/>
    </source>
</evidence>
<keyword evidence="10" id="KW-1185">Reference proteome</keyword>
<feature type="compositionally biased region" description="Basic and acidic residues" evidence="7">
    <location>
        <begin position="400"/>
        <end position="411"/>
    </location>
</feature>
<keyword evidence="6" id="KW-0472">Membrane</keyword>
<dbReference type="Proteomes" id="UP000635565">
    <property type="component" value="Unassembled WGS sequence"/>
</dbReference>
<accession>A0ABQ3V9U2</accession>
<dbReference type="NCBIfam" id="TIGR00231">
    <property type="entry name" value="small_GTP"/>
    <property type="match status" value="1"/>
</dbReference>
<reference evidence="9 10" key="1">
    <citation type="journal article" date="2021" name="Int. J. Syst. Evol. Microbiol.">
        <title>Reticulibacter mediterranei gen. nov., sp. nov., within the new family Reticulibacteraceae fam. nov., and Ktedonospora formicarum gen. nov., sp. nov., Ktedonobacter robiniae sp. nov., Dictyobacter formicarum sp. nov. and Dictyobacter arantiisoli sp. nov., belonging to the class Ktedonobacteria.</title>
        <authorList>
            <person name="Yabe S."/>
            <person name="Zheng Y."/>
            <person name="Wang C.M."/>
            <person name="Sakai Y."/>
            <person name="Abe K."/>
            <person name="Yokota A."/>
            <person name="Donadio S."/>
            <person name="Cavaletti L."/>
            <person name="Monciardini P."/>
        </authorList>
    </citation>
    <scope>NUCLEOTIDE SEQUENCE [LARGE SCALE GENOMIC DNA]</scope>
    <source>
        <strain evidence="9 10">SOSP1-9</strain>
    </source>
</reference>
<protein>
    <recommendedName>
        <fullName evidence="8">G domain-containing protein</fullName>
    </recommendedName>
</protein>
<keyword evidence="3" id="KW-0547">Nucleotide-binding</keyword>
<keyword evidence="2" id="KW-0812">Transmembrane</keyword>
<sequence>MAKKKFTNANTDREKLKNDLAASILRERKQPKNFKELGLHTLRNLPANISMVQGLMKAANWKLAQQEVLENLNNTVVIVGQPNTGKSTLFNTLKGQNLSPASSQAGTTRTLVRTDFGPFTLVDTPGHLPDVMESGMDQASVIVFLIDASKGLQAADRELYNVIKRFEKPTIVAVNKIDALKGGEGGDQLATEVAVQLEAPGVIPVSAKTGENIAEELIPVIIESSPEAALAIGRELPAYRRVAAQRIIRNSTLVSLAAGLEPIPFVDIPILLGTQIRLVLRLAALYGEQMDNADSKKHARELIATIAGGLGLRYLAQQAAKAVPFGGDFVAGAIAGAATWSIGQVALEYYEDNKQLSPKRLQQLYESFYHRFRKDTRMQDLREQALSELETGKSESLLEEPDRRLLEEGRA</sequence>
<evidence type="ECO:0000256" key="1">
    <source>
        <dbReference type="ARBA" id="ARBA00004141"/>
    </source>
</evidence>
<organism evidence="9 10">
    <name type="scientific">Dictyobacter formicarum</name>
    <dbReference type="NCBI Taxonomy" id="2778368"/>
    <lineage>
        <taxon>Bacteria</taxon>
        <taxon>Bacillati</taxon>
        <taxon>Chloroflexota</taxon>
        <taxon>Ktedonobacteria</taxon>
        <taxon>Ktedonobacterales</taxon>
        <taxon>Dictyobacteraceae</taxon>
        <taxon>Dictyobacter</taxon>
    </lineage>
</organism>
<dbReference type="PANTHER" id="PTHR43834:SF6">
    <property type="entry name" value="GTPASE DER"/>
    <property type="match status" value="1"/>
</dbReference>
<keyword evidence="5" id="KW-0342">GTP-binding</keyword>
<dbReference type="SUPFAM" id="SSF52540">
    <property type="entry name" value="P-loop containing nucleoside triphosphate hydrolases"/>
    <property type="match status" value="1"/>
</dbReference>
<evidence type="ECO:0000256" key="3">
    <source>
        <dbReference type="ARBA" id="ARBA00022741"/>
    </source>
</evidence>
<dbReference type="Pfam" id="PF01926">
    <property type="entry name" value="MMR_HSR1"/>
    <property type="match status" value="1"/>
</dbReference>
<keyword evidence="4" id="KW-1133">Transmembrane helix</keyword>
<evidence type="ECO:0000313" key="9">
    <source>
        <dbReference type="EMBL" id="GHO82910.1"/>
    </source>
</evidence>
<gene>
    <name evidence="9" type="ORF">KSZ_09160</name>
</gene>
<dbReference type="EMBL" id="BNJJ01000002">
    <property type="protein sequence ID" value="GHO82910.1"/>
    <property type="molecule type" value="Genomic_DNA"/>
</dbReference>
<feature type="region of interest" description="Disordered" evidence="7">
    <location>
        <begin position="387"/>
        <end position="411"/>
    </location>
</feature>
<dbReference type="InterPro" id="IPR005225">
    <property type="entry name" value="Small_GTP-bd"/>
</dbReference>
<comment type="caution">
    <text evidence="9">The sequence shown here is derived from an EMBL/GenBank/DDBJ whole genome shotgun (WGS) entry which is preliminary data.</text>
</comment>
<dbReference type="InterPro" id="IPR027417">
    <property type="entry name" value="P-loop_NTPase"/>
</dbReference>
<dbReference type="PANTHER" id="PTHR43834">
    <property type="entry name" value="GTPASE DER"/>
    <property type="match status" value="1"/>
</dbReference>
<evidence type="ECO:0000256" key="5">
    <source>
        <dbReference type="ARBA" id="ARBA00023134"/>
    </source>
</evidence>
<evidence type="ECO:0000256" key="4">
    <source>
        <dbReference type="ARBA" id="ARBA00022989"/>
    </source>
</evidence>
<dbReference type="RefSeq" id="WP_201360548.1">
    <property type="nucleotide sequence ID" value="NZ_BNJJ01000002.1"/>
</dbReference>
<dbReference type="InterPro" id="IPR021147">
    <property type="entry name" value="DUF697"/>
</dbReference>
<dbReference type="InterPro" id="IPR006073">
    <property type="entry name" value="GTP-bd"/>
</dbReference>